<dbReference type="InterPro" id="IPR036291">
    <property type="entry name" value="NAD(P)-bd_dom_sf"/>
</dbReference>
<sequence length="295" mass="33543">MSKIIGIFGSTGAQGGSVLRALVKDGKYSIRAITRNPKSDKAVELSKLNNVTVHQADLDDPSSIDRVLNGCYGAFLVTDFSAHFEHKETKQGISFIDIAIKNKLSHIVFSGLEHVEPIINKPCLHFDYKAAIEDYGLKQSEKINFTSIRLPMYYEVMPSLSRYKSGENQFLITLPMGDKPVYCMSVNDIGDCVKSIFDHQDEYKNKILPVAGDKLKGKEIENILNKHSEPVKFTYADLSLEKFRSNTFPGVEDLANMFEYYQTEKMVRDIELAKKLNKNVLSFDQWVEQNKHLFR</sequence>
<evidence type="ECO:0000313" key="6">
    <source>
        <dbReference type="Proteomes" id="UP000663879"/>
    </source>
</evidence>
<dbReference type="InterPro" id="IPR051164">
    <property type="entry name" value="NmrA-like_oxidored"/>
</dbReference>
<evidence type="ECO:0000256" key="1">
    <source>
        <dbReference type="ARBA" id="ARBA00006328"/>
    </source>
</evidence>
<evidence type="ECO:0000256" key="2">
    <source>
        <dbReference type="ARBA" id="ARBA00022857"/>
    </source>
</evidence>
<feature type="domain" description="NmrA-like" evidence="4">
    <location>
        <begin position="2"/>
        <end position="281"/>
    </location>
</feature>
<organism evidence="5 6">
    <name type="scientific">Brachionus calyciflorus</name>
    <dbReference type="NCBI Taxonomy" id="104777"/>
    <lineage>
        <taxon>Eukaryota</taxon>
        <taxon>Metazoa</taxon>
        <taxon>Spiralia</taxon>
        <taxon>Gnathifera</taxon>
        <taxon>Rotifera</taxon>
        <taxon>Eurotatoria</taxon>
        <taxon>Monogononta</taxon>
        <taxon>Pseudotrocha</taxon>
        <taxon>Ploima</taxon>
        <taxon>Brachionidae</taxon>
        <taxon>Brachionus</taxon>
    </lineage>
</organism>
<proteinExistence type="inferred from homology"/>
<name>A0A814C2P1_9BILA</name>
<comment type="caution">
    <text evidence="5">The sequence shown here is derived from an EMBL/GenBank/DDBJ whole genome shotgun (WGS) entry which is preliminary data.</text>
</comment>
<accession>A0A814C2P1</accession>
<reference evidence="5" key="1">
    <citation type="submission" date="2021-02" db="EMBL/GenBank/DDBJ databases">
        <authorList>
            <person name="Nowell W R."/>
        </authorList>
    </citation>
    <scope>NUCLEOTIDE SEQUENCE</scope>
    <source>
        <strain evidence="5">Ploen Becks lab</strain>
    </source>
</reference>
<dbReference type="PANTHER" id="PTHR42748:SF7">
    <property type="entry name" value="NMRA LIKE REDOX SENSOR 1-RELATED"/>
    <property type="match status" value="1"/>
</dbReference>
<dbReference type="Proteomes" id="UP000663879">
    <property type="component" value="Unassembled WGS sequence"/>
</dbReference>
<dbReference type="PANTHER" id="PTHR42748">
    <property type="entry name" value="NITROGEN METABOLITE REPRESSION PROTEIN NMRA FAMILY MEMBER"/>
    <property type="match status" value="1"/>
</dbReference>
<dbReference type="SUPFAM" id="SSF51735">
    <property type="entry name" value="NAD(P)-binding Rossmann-fold domains"/>
    <property type="match status" value="1"/>
</dbReference>
<dbReference type="InterPro" id="IPR008030">
    <property type="entry name" value="NmrA-like"/>
</dbReference>
<dbReference type="GO" id="GO:0005634">
    <property type="term" value="C:nucleus"/>
    <property type="evidence" value="ECO:0007669"/>
    <property type="project" value="TreeGrafter"/>
</dbReference>
<gene>
    <name evidence="5" type="ORF">OXX778_LOCUS13078</name>
</gene>
<protein>
    <recommendedName>
        <fullName evidence="3">NmrA-like family domain-containing protein 1</fullName>
    </recommendedName>
</protein>
<evidence type="ECO:0000259" key="4">
    <source>
        <dbReference type="Pfam" id="PF05368"/>
    </source>
</evidence>
<dbReference type="AlphaFoldDB" id="A0A814C2P1"/>
<dbReference type="OrthoDB" id="300709at2759"/>
<evidence type="ECO:0000256" key="3">
    <source>
        <dbReference type="ARBA" id="ARBA00040296"/>
    </source>
</evidence>
<keyword evidence="2" id="KW-0521">NADP</keyword>
<evidence type="ECO:0000313" key="5">
    <source>
        <dbReference type="EMBL" id="CAF0934266.1"/>
    </source>
</evidence>
<dbReference type="EMBL" id="CAJNOC010002457">
    <property type="protein sequence ID" value="CAF0934266.1"/>
    <property type="molecule type" value="Genomic_DNA"/>
</dbReference>
<dbReference type="Gene3D" id="3.40.50.720">
    <property type="entry name" value="NAD(P)-binding Rossmann-like Domain"/>
    <property type="match status" value="1"/>
</dbReference>
<comment type="similarity">
    <text evidence="1">Belongs to the NmrA-type oxidoreductase family.</text>
</comment>
<dbReference type="CDD" id="cd05251">
    <property type="entry name" value="NmrA_like_SDR_a"/>
    <property type="match status" value="1"/>
</dbReference>
<keyword evidence="6" id="KW-1185">Reference proteome</keyword>
<dbReference type="Pfam" id="PF05368">
    <property type="entry name" value="NmrA"/>
    <property type="match status" value="1"/>
</dbReference>
<dbReference type="Gene3D" id="3.90.25.10">
    <property type="entry name" value="UDP-galactose 4-epimerase, domain 1"/>
    <property type="match status" value="1"/>
</dbReference>